<evidence type="ECO:0000256" key="1">
    <source>
        <dbReference type="SAM" id="MobiDB-lite"/>
    </source>
</evidence>
<dbReference type="Pfam" id="PF14297">
    <property type="entry name" value="Lin1244_N"/>
    <property type="match status" value="1"/>
</dbReference>
<reference evidence="3" key="1">
    <citation type="journal article" date="2021" name="Proc. Natl. Acad. Sci. U.S.A.">
        <title>A Catalog of Tens of Thousands of Viruses from Human Metagenomes Reveals Hidden Associations with Chronic Diseases.</title>
        <authorList>
            <person name="Tisza M.J."/>
            <person name="Buck C.B."/>
        </authorList>
    </citation>
    <scope>NUCLEOTIDE SEQUENCE</scope>
    <source>
        <strain evidence="3">CtrCv3</strain>
    </source>
</reference>
<sequence>MAKSGIDYFPLDVILDEKFDLIEAEYGLTGFGVIVRLLQEIYGKAGYYIEWTTEVALLFARKVGLGGNVVSEIVEASIRRGMFDREKYDKYHVLTSRGIQKRYFEAVSRRKVLEVDENILLVNVAILCPNVDIRAKNVNIFSENANIPKQSKVEERRVKESKEENPRVSALDAALNDFAEMRKKMRKPLTDRALALTLSELEKLAPGDDEKKIAILNQSIQRGWQGVFPLKDELEAPKKTAPARMPHEDDSERLRRILANLENKPNEEERP</sequence>
<proteinExistence type="predicted"/>
<evidence type="ECO:0000313" key="3">
    <source>
        <dbReference type="EMBL" id="DAF48731.1"/>
    </source>
</evidence>
<organism evidence="3">
    <name type="scientific">Siphoviridae sp. ctrCv3</name>
    <dbReference type="NCBI Taxonomy" id="2827954"/>
    <lineage>
        <taxon>Viruses</taxon>
        <taxon>Duplodnaviria</taxon>
        <taxon>Heunggongvirae</taxon>
        <taxon>Uroviricota</taxon>
        <taxon>Caudoviricetes</taxon>
    </lineage>
</organism>
<dbReference type="PANTHER" id="PTHR39196">
    <property type="entry name" value="PRIMOSOME, DNAD SUBUNIT"/>
    <property type="match status" value="1"/>
</dbReference>
<protein>
    <recommendedName>
        <fullName evidence="2">Lin1244/Lin1753-like N-terminal domain-containing protein</fullName>
    </recommendedName>
</protein>
<feature type="compositionally biased region" description="Basic and acidic residues" evidence="1">
    <location>
        <begin position="245"/>
        <end position="255"/>
    </location>
</feature>
<dbReference type="PANTHER" id="PTHR39196:SF1">
    <property type="entry name" value="PRIMOSOME, DNAD SUBUNIT"/>
    <property type="match status" value="1"/>
</dbReference>
<dbReference type="InterPro" id="IPR025400">
    <property type="entry name" value="Lin1244/Lin1753-like_N"/>
</dbReference>
<name>A0A8S5SD47_9CAUD</name>
<feature type="domain" description="Lin1244/Lin1753-like N-terminal" evidence="2">
    <location>
        <begin position="8"/>
        <end position="99"/>
    </location>
</feature>
<dbReference type="EMBL" id="BK032572">
    <property type="protein sequence ID" value="DAF48731.1"/>
    <property type="molecule type" value="Genomic_DNA"/>
</dbReference>
<accession>A0A8S5SD47</accession>
<evidence type="ECO:0000259" key="2">
    <source>
        <dbReference type="Pfam" id="PF14297"/>
    </source>
</evidence>
<feature type="region of interest" description="Disordered" evidence="1">
    <location>
        <begin position="231"/>
        <end position="271"/>
    </location>
</feature>